<reference evidence="2" key="1">
    <citation type="submission" date="2020-06" db="EMBL/GenBank/DDBJ databases">
        <title>Insight into the genomes of haloalkaliphilic bacilli from Kenyan soda lakes.</title>
        <authorList>
            <person name="Mwirichia R."/>
            <person name="Villamizar G.C."/>
            <person name="Poehlein A."/>
            <person name="Mugweru J."/>
            <person name="Kipnyargis A."/>
            <person name="Kiplimo D."/>
            <person name="Orwa P."/>
            <person name="Daniel R."/>
        </authorList>
    </citation>
    <scope>NUCLEOTIDE SEQUENCE</scope>
    <source>
        <strain evidence="2">B1096_S55</strain>
    </source>
</reference>
<protein>
    <submittedName>
        <fullName evidence="2">VOC family protein</fullName>
    </submittedName>
</protein>
<dbReference type="InterPro" id="IPR029068">
    <property type="entry name" value="Glyas_Bleomycin-R_OHBP_Dase"/>
</dbReference>
<evidence type="ECO:0000259" key="1">
    <source>
        <dbReference type="PROSITE" id="PS51819"/>
    </source>
</evidence>
<dbReference type="EMBL" id="JABXYM010000001">
    <property type="protein sequence ID" value="MCR6097560.1"/>
    <property type="molecule type" value="Genomic_DNA"/>
</dbReference>
<dbReference type="Gene3D" id="3.10.180.10">
    <property type="entry name" value="2,3-Dihydroxybiphenyl 1,2-Dioxygenase, domain 1"/>
    <property type="match status" value="1"/>
</dbReference>
<evidence type="ECO:0000313" key="2">
    <source>
        <dbReference type="EMBL" id="MCR6097560.1"/>
    </source>
</evidence>
<dbReference type="RefSeq" id="WP_257821971.1">
    <property type="nucleotide sequence ID" value="NZ_JABXYM010000001.1"/>
</dbReference>
<gene>
    <name evidence="2" type="ORF">HXA33_13495</name>
</gene>
<name>A0A9Q4FYE0_SALAG</name>
<dbReference type="InterPro" id="IPR037523">
    <property type="entry name" value="VOC_core"/>
</dbReference>
<organism evidence="2 3">
    <name type="scientific">Salipaludibacillus agaradhaerens</name>
    <name type="common">Bacillus agaradhaerens</name>
    <dbReference type="NCBI Taxonomy" id="76935"/>
    <lineage>
        <taxon>Bacteria</taxon>
        <taxon>Bacillati</taxon>
        <taxon>Bacillota</taxon>
        <taxon>Bacilli</taxon>
        <taxon>Bacillales</taxon>
        <taxon>Bacillaceae</taxon>
    </lineage>
</organism>
<feature type="domain" description="VOC" evidence="1">
    <location>
        <begin position="6"/>
        <end position="119"/>
    </location>
</feature>
<dbReference type="PROSITE" id="PS51819">
    <property type="entry name" value="VOC"/>
    <property type="match status" value="1"/>
</dbReference>
<comment type="caution">
    <text evidence="2">The sequence shown here is derived from an EMBL/GenBank/DDBJ whole genome shotgun (WGS) entry which is preliminary data.</text>
</comment>
<dbReference type="Proteomes" id="UP001057753">
    <property type="component" value="Unassembled WGS sequence"/>
</dbReference>
<accession>A0A9Q4FYE0</accession>
<evidence type="ECO:0000313" key="3">
    <source>
        <dbReference type="Proteomes" id="UP001057753"/>
    </source>
</evidence>
<dbReference type="AlphaFoldDB" id="A0A9Q4FYE0"/>
<dbReference type="InterPro" id="IPR004360">
    <property type="entry name" value="Glyas_Fos-R_dOase_dom"/>
</dbReference>
<keyword evidence="3" id="KW-1185">Reference proteome</keyword>
<dbReference type="Pfam" id="PF00903">
    <property type="entry name" value="Glyoxalase"/>
    <property type="match status" value="1"/>
</dbReference>
<proteinExistence type="predicted"/>
<dbReference type="SUPFAM" id="SSF54593">
    <property type="entry name" value="Glyoxalase/Bleomycin resistance protein/Dihydroxybiphenyl dioxygenase"/>
    <property type="match status" value="1"/>
</dbReference>
<sequence>MNAVKRIDTVFLQVANLEDAISWYKDVFGFNSVFERHERHERYTVLEVGETAITLMEKNSVNKDALTHPILYFFADDIEKTHYKVKEHSLACSDITSEDGVTFFEFKDLDGNPLGVCHF</sequence>